<evidence type="ECO:0000256" key="1">
    <source>
        <dbReference type="SAM" id="MobiDB-lite"/>
    </source>
</evidence>
<dbReference type="STRING" id="1577474.GA0111570_1208"/>
<gene>
    <name evidence="2" type="ORF">GA0111570_1208</name>
</gene>
<reference evidence="2 3" key="1">
    <citation type="submission" date="2016-06" db="EMBL/GenBank/DDBJ databases">
        <authorList>
            <person name="Olsen C.W."/>
            <person name="Carey S."/>
            <person name="Hinshaw L."/>
            <person name="Karasin A.I."/>
        </authorList>
    </citation>
    <scope>NUCLEOTIDE SEQUENCE [LARGE SCALE GENOMIC DNA]</scope>
    <source>
        <strain evidence="2 3">LZ-22</strain>
    </source>
</reference>
<sequence>MTIEIEDLRLQWPAELFTAEAEDLLRSGYAGDTNAVKLLFCEAFAEGTGEGLVGEVCGTSAYRGRWQPGTPFDDPWNSTEINGMRSQRVPPSKSLLEETVRRVQEGNIPTFAPKRYWSKRRHVEPEVEPLSEQGLREAFMSLLCELEKIGYLDQATGPNCCDYRGDRIADGESAIQQRTGKKAVWPSHDLGPAWWRALPDDELFDLIEVFFDLVQRPRKSYWHDFCDEWDYGEYDQRAGQRVYLWRTNQLLARSTTNLRLSAEGEDRGLLIRVVPDERANLPHRVAAAARDDQERTRIEHSIASQRSRHPTRESRREAVRSLADVLENRREEAKTMLGRRDESSLFQIINGFDLRHMNQFQQADYGEEFLDYFFWTLLSTLDLLDRLAERKTKNSDPMRTPQPVPDATETSQ</sequence>
<name>A0A1G6IPD4_9ACTN</name>
<dbReference type="OrthoDB" id="8479006at2"/>
<organism evidence="2 3">
    <name type="scientific">Raineyella antarctica</name>
    <dbReference type="NCBI Taxonomy" id="1577474"/>
    <lineage>
        <taxon>Bacteria</taxon>
        <taxon>Bacillati</taxon>
        <taxon>Actinomycetota</taxon>
        <taxon>Actinomycetes</taxon>
        <taxon>Propionibacteriales</taxon>
        <taxon>Propionibacteriaceae</taxon>
        <taxon>Raineyella</taxon>
    </lineage>
</organism>
<dbReference type="AlphaFoldDB" id="A0A1G6IPD4"/>
<dbReference type="EMBL" id="FMYF01000020">
    <property type="protein sequence ID" value="SDC08348.1"/>
    <property type="molecule type" value="Genomic_DNA"/>
</dbReference>
<accession>A0A1G6IPD4</accession>
<protein>
    <submittedName>
        <fullName evidence="2">Uncharacterized protein</fullName>
    </submittedName>
</protein>
<dbReference type="Proteomes" id="UP000199086">
    <property type="component" value="Unassembled WGS sequence"/>
</dbReference>
<feature type="region of interest" description="Disordered" evidence="1">
    <location>
        <begin position="295"/>
        <end position="316"/>
    </location>
</feature>
<dbReference type="RefSeq" id="WP_092613846.1">
    <property type="nucleotide sequence ID" value="NZ_FMYF01000020.1"/>
</dbReference>
<proteinExistence type="predicted"/>
<keyword evidence="3" id="KW-1185">Reference proteome</keyword>
<evidence type="ECO:0000313" key="3">
    <source>
        <dbReference type="Proteomes" id="UP000199086"/>
    </source>
</evidence>
<evidence type="ECO:0000313" key="2">
    <source>
        <dbReference type="EMBL" id="SDC08348.1"/>
    </source>
</evidence>
<feature type="region of interest" description="Disordered" evidence="1">
    <location>
        <begin position="392"/>
        <end position="412"/>
    </location>
</feature>